<name>A0A7Z1AG27_9GAMM</name>
<evidence type="ECO:0000313" key="1">
    <source>
        <dbReference type="EMBL" id="ODJ88586.1"/>
    </source>
</evidence>
<dbReference type="AlphaFoldDB" id="A0A7Z1AG27"/>
<reference evidence="1 2" key="1">
    <citation type="submission" date="2016-06" db="EMBL/GenBank/DDBJ databases">
        <title>Genome sequence of endosymbiont of Candidatus Endolucinida thiodiazotropha.</title>
        <authorList>
            <person name="Poehlein A."/>
            <person name="Koenig S."/>
            <person name="Heiden S.E."/>
            <person name="Thuermer A."/>
            <person name="Voget S."/>
            <person name="Daniel R."/>
            <person name="Markert S."/>
            <person name="Gros O."/>
            <person name="Schweder T."/>
        </authorList>
    </citation>
    <scope>NUCLEOTIDE SEQUENCE [LARGE SCALE GENOMIC DNA]</scope>
    <source>
        <strain evidence="1 2">COS</strain>
    </source>
</reference>
<dbReference type="Pfam" id="PF18854">
    <property type="entry name" value="baeRF_family10"/>
    <property type="match status" value="1"/>
</dbReference>
<accession>A0A7Z1AG27</accession>
<organism evidence="1 2">
    <name type="scientific">Candidatus Thiodiazotropha endolucinida</name>
    <dbReference type="NCBI Taxonomy" id="1655433"/>
    <lineage>
        <taxon>Bacteria</taxon>
        <taxon>Pseudomonadati</taxon>
        <taxon>Pseudomonadota</taxon>
        <taxon>Gammaproteobacteria</taxon>
        <taxon>Chromatiales</taxon>
        <taxon>Sedimenticolaceae</taxon>
        <taxon>Candidatus Thiodiazotropha</taxon>
    </lineage>
</organism>
<protein>
    <recommendedName>
        <fullName evidence="3">eRF1 domain-containing protein</fullName>
    </recommendedName>
</protein>
<dbReference type="RefSeq" id="WP_069121954.1">
    <property type="nucleotide sequence ID" value="NZ_MARB01000005.1"/>
</dbReference>
<proteinExistence type="predicted"/>
<sequence>MVCSETVTKTSLDSLNKSIELLASVDAAEDPFLSCYLDLEAGVESCQKFLLSEAEFIRAGLSDSQRFDFDEAFEQLEETIASVCKEELRGMAIFTRSIMGGRFVSVIPSMLPFRNQLAFYRVPDIRPLLSLRDAYGEHYLLWAASDGIELFRVEGGRAKTLAWVAEKSLAWHAPEQQNLSSRNRIARNRPHLDGFARQTISRAMKSAGRLKLVLAGDSNRLQRLRHWLPRHLSAGVSQMVSVSPFLDRTRALRQIIDHMAAGCRAAVDAFTKSCLQVSSIRRRCVTGPSGTFSAIDSQALHTLLITSTTTPTLVSTNHPVTLEGLGADTEHFSAVTQTRYWDPGIELSRLACQQGIRTLVSNARELFRQGGVGGLLRDSADVVVMCRPKHPTITELVA</sequence>
<comment type="caution">
    <text evidence="1">The sequence shown here is derived from an EMBL/GenBank/DDBJ whole genome shotgun (WGS) entry which is preliminary data.</text>
</comment>
<dbReference type="Proteomes" id="UP000094769">
    <property type="component" value="Unassembled WGS sequence"/>
</dbReference>
<dbReference type="OrthoDB" id="9858636at2"/>
<keyword evidence="2" id="KW-1185">Reference proteome</keyword>
<dbReference type="InterPro" id="IPR041202">
    <property type="entry name" value="BaeRF_family10"/>
</dbReference>
<dbReference type="EMBL" id="MARB01000005">
    <property type="protein sequence ID" value="ODJ88586.1"/>
    <property type="molecule type" value="Genomic_DNA"/>
</dbReference>
<gene>
    <name evidence="1" type="ORF">CODIS_11350</name>
</gene>
<evidence type="ECO:0008006" key="3">
    <source>
        <dbReference type="Google" id="ProtNLM"/>
    </source>
</evidence>
<evidence type="ECO:0000313" key="2">
    <source>
        <dbReference type="Proteomes" id="UP000094769"/>
    </source>
</evidence>